<dbReference type="SMART" id="SM00895">
    <property type="entry name" value="FCD"/>
    <property type="match status" value="1"/>
</dbReference>
<dbReference type="Pfam" id="PF07729">
    <property type="entry name" value="FCD"/>
    <property type="match status" value="1"/>
</dbReference>
<dbReference type="PROSITE" id="PS50949">
    <property type="entry name" value="HTH_GNTR"/>
    <property type="match status" value="1"/>
</dbReference>
<keyword evidence="6" id="KW-1185">Reference proteome</keyword>
<evidence type="ECO:0000256" key="2">
    <source>
        <dbReference type="ARBA" id="ARBA00023125"/>
    </source>
</evidence>
<dbReference type="InterPro" id="IPR008920">
    <property type="entry name" value="TF_FadR/GntR_C"/>
</dbReference>
<evidence type="ECO:0000256" key="3">
    <source>
        <dbReference type="ARBA" id="ARBA00023163"/>
    </source>
</evidence>
<gene>
    <name evidence="5" type="ORF">GA0070617_2836</name>
</gene>
<dbReference type="InterPro" id="IPR036390">
    <property type="entry name" value="WH_DNA-bd_sf"/>
</dbReference>
<dbReference type="CDD" id="cd07377">
    <property type="entry name" value="WHTH_GntR"/>
    <property type="match status" value="1"/>
</dbReference>
<dbReference type="Gene3D" id="1.10.10.10">
    <property type="entry name" value="Winged helix-like DNA-binding domain superfamily/Winged helix DNA-binding domain"/>
    <property type="match status" value="1"/>
</dbReference>
<evidence type="ECO:0000256" key="1">
    <source>
        <dbReference type="ARBA" id="ARBA00023015"/>
    </source>
</evidence>
<organism evidence="5 6">
    <name type="scientific">Micromonospora yangpuensis</name>
    <dbReference type="NCBI Taxonomy" id="683228"/>
    <lineage>
        <taxon>Bacteria</taxon>
        <taxon>Bacillati</taxon>
        <taxon>Actinomycetota</taxon>
        <taxon>Actinomycetes</taxon>
        <taxon>Micromonosporales</taxon>
        <taxon>Micromonosporaceae</taxon>
        <taxon>Micromonospora</taxon>
    </lineage>
</organism>
<dbReference type="STRING" id="683228.GA0070617_2836"/>
<dbReference type="GO" id="GO:0003700">
    <property type="term" value="F:DNA-binding transcription factor activity"/>
    <property type="evidence" value="ECO:0007669"/>
    <property type="project" value="InterPro"/>
</dbReference>
<dbReference type="InterPro" id="IPR000524">
    <property type="entry name" value="Tscrpt_reg_HTH_GntR"/>
</dbReference>
<dbReference type="Pfam" id="PF00392">
    <property type="entry name" value="GntR"/>
    <property type="match status" value="1"/>
</dbReference>
<dbReference type="OrthoDB" id="8680240at2"/>
<dbReference type="PRINTS" id="PR00035">
    <property type="entry name" value="HTHGNTR"/>
</dbReference>
<evidence type="ECO:0000259" key="4">
    <source>
        <dbReference type="PROSITE" id="PS50949"/>
    </source>
</evidence>
<dbReference type="Proteomes" id="UP000198937">
    <property type="component" value="Unassembled WGS sequence"/>
</dbReference>
<accession>A0A1C6ULV1</accession>
<keyword evidence="1" id="KW-0805">Transcription regulation</keyword>
<dbReference type="GO" id="GO:0043565">
    <property type="term" value="F:sequence-specific DNA binding"/>
    <property type="evidence" value="ECO:0007669"/>
    <property type="project" value="InterPro"/>
</dbReference>
<dbReference type="RefSeq" id="WP_091437351.1">
    <property type="nucleotide sequence ID" value="NZ_BMMJ01000009.1"/>
</dbReference>
<reference evidence="5 6" key="1">
    <citation type="submission" date="2016-06" db="EMBL/GenBank/DDBJ databases">
        <authorList>
            <person name="Kjaerup R.B."/>
            <person name="Dalgaard T.S."/>
            <person name="Juul-Madsen H.R."/>
        </authorList>
    </citation>
    <scope>NUCLEOTIDE SEQUENCE [LARGE SCALE GENOMIC DNA]</scope>
    <source>
        <strain evidence="5 6">DSM 45577</strain>
    </source>
</reference>
<evidence type="ECO:0000313" key="5">
    <source>
        <dbReference type="EMBL" id="SCL55025.1"/>
    </source>
</evidence>
<dbReference type="InterPro" id="IPR036388">
    <property type="entry name" value="WH-like_DNA-bd_sf"/>
</dbReference>
<dbReference type="PANTHER" id="PTHR43537">
    <property type="entry name" value="TRANSCRIPTIONAL REGULATOR, GNTR FAMILY"/>
    <property type="match status" value="1"/>
</dbReference>
<dbReference type="PRINTS" id="PR00033">
    <property type="entry name" value="HTHASNC"/>
</dbReference>
<dbReference type="PANTHER" id="PTHR43537:SF24">
    <property type="entry name" value="GLUCONATE OPERON TRANSCRIPTIONAL REPRESSOR"/>
    <property type="match status" value="1"/>
</dbReference>
<keyword evidence="3" id="KW-0804">Transcription</keyword>
<dbReference type="SMART" id="SM00345">
    <property type="entry name" value="HTH_GNTR"/>
    <property type="match status" value="1"/>
</dbReference>
<dbReference type="InterPro" id="IPR000485">
    <property type="entry name" value="AsnC-type_HTH_dom"/>
</dbReference>
<proteinExistence type="predicted"/>
<dbReference type="InterPro" id="IPR011711">
    <property type="entry name" value="GntR_C"/>
</dbReference>
<dbReference type="Gene3D" id="1.20.120.530">
    <property type="entry name" value="GntR ligand-binding domain-like"/>
    <property type="match status" value="1"/>
</dbReference>
<evidence type="ECO:0000313" key="6">
    <source>
        <dbReference type="Proteomes" id="UP000198937"/>
    </source>
</evidence>
<sequence length="220" mass="24342">MTNAGQDAYEALRAAILSGSIGPRERLGEVELSRQFGVSRTPIREALRRLTAEGLVVFQPNRGARVAEWSLSDLQDTYEIRARLESYGAALAAHRIDADWLPKLSLLCDQMEQRAERMTPPDLDEIASLNAELHGLVISAAASPRLTSLLSAVVEVPLIIRAFRLYTPDALARSMAHHRDLVAALRTRDAEWASSTMRAHVLAARRVLLDAMTDRAEPRP</sequence>
<dbReference type="SUPFAM" id="SSF48008">
    <property type="entry name" value="GntR ligand-binding domain-like"/>
    <property type="match status" value="1"/>
</dbReference>
<keyword evidence="2 5" id="KW-0238">DNA-binding</keyword>
<name>A0A1C6ULV1_9ACTN</name>
<dbReference type="AlphaFoldDB" id="A0A1C6ULV1"/>
<feature type="domain" description="HTH gntR-type" evidence="4">
    <location>
        <begin position="2"/>
        <end position="69"/>
    </location>
</feature>
<dbReference type="SUPFAM" id="SSF46785">
    <property type="entry name" value="Winged helix' DNA-binding domain"/>
    <property type="match status" value="1"/>
</dbReference>
<dbReference type="EMBL" id="FMIA01000002">
    <property type="protein sequence ID" value="SCL55025.1"/>
    <property type="molecule type" value="Genomic_DNA"/>
</dbReference>
<protein>
    <submittedName>
        <fullName evidence="5">DNA-binding transcriptional regulator, GntR family</fullName>
    </submittedName>
</protein>